<dbReference type="PANTHER" id="PTHR42305:SF1">
    <property type="entry name" value="MEMBRANE PROTEIN RV1733C-RELATED"/>
    <property type="match status" value="1"/>
</dbReference>
<keyword evidence="1" id="KW-1133">Transmembrane helix</keyword>
<sequence length="191" mass="20626">MTRTGRLCRRLRRNPLRRRSHLTEAWLILLTSTSALLVAVVTGVLTAHAVERDMNGLRVQRHPVTAVLTEDAEPSTSATEGADSARAWAVVRWTAADGTVGTGLARVEPGGVAGERTRVWLNDKGRLAPAPPSHDQAELQGAVLGTAAAVGAGALPVLAGWAAIARLERQRLRQWETEWAEVGPRWRRKAG</sequence>
<dbReference type="EMBL" id="CP063373">
    <property type="protein sequence ID" value="QOV33709.1"/>
    <property type="molecule type" value="Genomic_DNA"/>
</dbReference>
<dbReference type="InterPro" id="IPR039708">
    <property type="entry name" value="MT1774/Rv1733c-like"/>
</dbReference>
<name>A0A7M2SCH2_9ACTN</name>
<dbReference type="AlphaFoldDB" id="A0A7M2SCH2"/>
<feature type="transmembrane region" description="Helical" evidence="1">
    <location>
        <begin position="21"/>
        <end position="45"/>
    </location>
</feature>
<dbReference type="Proteomes" id="UP000594205">
    <property type="component" value="Chromosome"/>
</dbReference>
<evidence type="ECO:0000313" key="2">
    <source>
        <dbReference type="EMBL" id="QOV33709.1"/>
    </source>
</evidence>
<accession>A0A7M2SCH2</accession>
<dbReference type="KEGG" id="sfeu:IM697_26325"/>
<evidence type="ECO:0000313" key="3">
    <source>
        <dbReference type="Proteomes" id="UP000594205"/>
    </source>
</evidence>
<reference evidence="2 3" key="1">
    <citation type="submission" date="2020-10" db="EMBL/GenBank/DDBJ databases">
        <title>Streptomyces ferrugineus complate genome analysis.</title>
        <authorList>
            <person name="Anwar N."/>
        </authorList>
    </citation>
    <scope>NUCLEOTIDE SEQUENCE [LARGE SCALE GENOMIC DNA]</scope>
    <source>
        <strain evidence="2 3">CCTCC AA2014009</strain>
    </source>
</reference>
<keyword evidence="1" id="KW-0812">Transmembrane</keyword>
<proteinExistence type="predicted"/>
<keyword evidence="3" id="KW-1185">Reference proteome</keyword>
<gene>
    <name evidence="2" type="ORF">IM697_26325</name>
</gene>
<organism evidence="2 3">
    <name type="scientific">Streptomyces ferrugineus</name>
    <dbReference type="NCBI Taxonomy" id="1413221"/>
    <lineage>
        <taxon>Bacteria</taxon>
        <taxon>Bacillati</taxon>
        <taxon>Actinomycetota</taxon>
        <taxon>Actinomycetes</taxon>
        <taxon>Kitasatosporales</taxon>
        <taxon>Streptomycetaceae</taxon>
        <taxon>Streptomyces</taxon>
    </lineage>
</organism>
<evidence type="ECO:0000256" key="1">
    <source>
        <dbReference type="SAM" id="Phobius"/>
    </source>
</evidence>
<keyword evidence="1" id="KW-0472">Membrane</keyword>
<feature type="transmembrane region" description="Helical" evidence="1">
    <location>
        <begin position="142"/>
        <end position="164"/>
    </location>
</feature>
<protein>
    <submittedName>
        <fullName evidence="2">Uncharacterized protein</fullName>
    </submittedName>
</protein>
<dbReference type="RefSeq" id="WP_194038585.1">
    <property type="nucleotide sequence ID" value="NZ_CP063373.1"/>
</dbReference>
<dbReference type="PANTHER" id="PTHR42305">
    <property type="entry name" value="MEMBRANE PROTEIN RV1733C-RELATED"/>
    <property type="match status" value="1"/>
</dbReference>